<protein>
    <submittedName>
        <fullName evidence="1">Uncharacterized protein</fullName>
    </submittedName>
</protein>
<keyword evidence="2" id="KW-1185">Reference proteome</keyword>
<evidence type="ECO:0000313" key="2">
    <source>
        <dbReference type="Proteomes" id="UP000235994"/>
    </source>
</evidence>
<accession>A0A2N8K8E0</accession>
<proteinExistence type="predicted"/>
<evidence type="ECO:0000313" key="1">
    <source>
        <dbReference type="EMBL" id="PND29716.1"/>
    </source>
</evidence>
<organism evidence="1 2">
    <name type="scientific">Achromobacter pulmonis</name>
    <dbReference type="NCBI Taxonomy" id="1389932"/>
    <lineage>
        <taxon>Bacteria</taxon>
        <taxon>Pseudomonadati</taxon>
        <taxon>Pseudomonadota</taxon>
        <taxon>Betaproteobacteria</taxon>
        <taxon>Burkholderiales</taxon>
        <taxon>Alcaligenaceae</taxon>
        <taxon>Achromobacter</taxon>
    </lineage>
</organism>
<reference evidence="1 2" key="1">
    <citation type="submission" date="2018-01" db="EMBL/GenBank/DDBJ databases">
        <title>The draft genome of an aniline degradation strain ANB-1.</title>
        <authorList>
            <person name="Zhang L."/>
            <person name="Jiang J."/>
        </authorList>
    </citation>
    <scope>NUCLEOTIDE SEQUENCE [LARGE SCALE GENOMIC DNA]</scope>
    <source>
        <strain evidence="1 2">ANB-1</strain>
    </source>
</reference>
<comment type="caution">
    <text evidence="1">The sequence shown here is derived from an EMBL/GenBank/DDBJ whole genome shotgun (WGS) entry which is preliminary data.</text>
</comment>
<sequence length="72" mass="7760">MTDRLEREAEPAMAALMEPVRRLVANAGSLQEIRDGLYSLYADMPSEQLAVVMRRAIAAAALAGRADVAEGE</sequence>
<dbReference type="Proteomes" id="UP000235994">
    <property type="component" value="Unassembled WGS sequence"/>
</dbReference>
<dbReference type="EMBL" id="POQS01000023">
    <property type="protein sequence ID" value="PND29716.1"/>
    <property type="molecule type" value="Genomic_DNA"/>
</dbReference>
<gene>
    <name evidence="1" type="ORF">C1I89_33275</name>
</gene>
<name>A0A2N8K8E0_9BURK</name>
<dbReference type="AlphaFoldDB" id="A0A2N8K8E0"/>